<name>A0ABM0GIP2_SACKO</name>
<feature type="transmembrane region" description="Helical" evidence="5">
    <location>
        <begin position="260"/>
        <end position="279"/>
    </location>
</feature>
<feature type="transmembrane region" description="Helical" evidence="5">
    <location>
        <begin position="473"/>
        <end position="493"/>
    </location>
</feature>
<evidence type="ECO:0000256" key="1">
    <source>
        <dbReference type="ARBA" id="ARBA00004141"/>
    </source>
</evidence>
<dbReference type="Gene3D" id="1.20.1250.20">
    <property type="entry name" value="MFS general substrate transporter like domains"/>
    <property type="match status" value="1"/>
</dbReference>
<evidence type="ECO:0000256" key="2">
    <source>
        <dbReference type="ARBA" id="ARBA00022692"/>
    </source>
</evidence>
<feature type="transmembrane region" description="Helical" evidence="5">
    <location>
        <begin position="437"/>
        <end position="461"/>
    </location>
</feature>
<dbReference type="Proteomes" id="UP000694865">
    <property type="component" value="Unplaced"/>
</dbReference>
<evidence type="ECO:0000259" key="6">
    <source>
        <dbReference type="PROSITE" id="PS50850"/>
    </source>
</evidence>
<feature type="transmembrane region" description="Helical" evidence="5">
    <location>
        <begin position="350"/>
        <end position="371"/>
    </location>
</feature>
<organism evidence="7 8">
    <name type="scientific">Saccoglossus kowalevskii</name>
    <name type="common">Acorn worm</name>
    <dbReference type="NCBI Taxonomy" id="10224"/>
    <lineage>
        <taxon>Eukaryota</taxon>
        <taxon>Metazoa</taxon>
        <taxon>Hemichordata</taxon>
        <taxon>Enteropneusta</taxon>
        <taxon>Harrimaniidae</taxon>
        <taxon>Saccoglossus</taxon>
    </lineage>
</organism>
<dbReference type="InterPro" id="IPR005828">
    <property type="entry name" value="MFS_sugar_transport-like"/>
</dbReference>
<evidence type="ECO:0000256" key="3">
    <source>
        <dbReference type="ARBA" id="ARBA00022989"/>
    </source>
</evidence>
<dbReference type="InterPro" id="IPR020846">
    <property type="entry name" value="MFS_dom"/>
</dbReference>
<dbReference type="RefSeq" id="XP_002730705.1">
    <property type="nucleotide sequence ID" value="XM_002730659.2"/>
</dbReference>
<feature type="transmembrane region" description="Helical" evidence="5">
    <location>
        <begin position="203"/>
        <end position="224"/>
    </location>
</feature>
<feature type="transmembrane region" description="Helical" evidence="5">
    <location>
        <begin position="149"/>
        <end position="166"/>
    </location>
</feature>
<accession>A0ABM0GIP2</accession>
<evidence type="ECO:0000313" key="7">
    <source>
        <dbReference type="Proteomes" id="UP000694865"/>
    </source>
</evidence>
<feature type="transmembrane region" description="Helical" evidence="5">
    <location>
        <begin position="231"/>
        <end position="254"/>
    </location>
</feature>
<dbReference type="PROSITE" id="PS50850">
    <property type="entry name" value="MFS"/>
    <property type="match status" value="1"/>
</dbReference>
<dbReference type="CDD" id="cd17317">
    <property type="entry name" value="MFS_SLC22"/>
    <property type="match status" value="1"/>
</dbReference>
<keyword evidence="7" id="KW-1185">Reference proteome</keyword>
<evidence type="ECO:0000313" key="8">
    <source>
        <dbReference type="RefSeq" id="XP_002730705.1"/>
    </source>
</evidence>
<feature type="transmembrane region" description="Helical" evidence="5">
    <location>
        <begin position="411"/>
        <end position="431"/>
    </location>
</feature>
<dbReference type="PANTHER" id="PTHR24064">
    <property type="entry name" value="SOLUTE CARRIER FAMILY 22 MEMBER"/>
    <property type="match status" value="1"/>
</dbReference>
<keyword evidence="3 5" id="KW-1133">Transmembrane helix</keyword>
<feature type="transmembrane region" description="Helical" evidence="5">
    <location>
        <begin position="173"/>
        <end position="191"/>
    </location>
</feature>
<comment type="subcellular location">
    <subcellularLocation>
        <location evidence="1">Membrane</location>
        <topology evidence="1">Multi-pass membrane protein</topology>
    </subcellularLocation>
</comment>
<reference evidence="8" key="1">
    <citation type="submission" date="2025-08" db="UniProtKB">
        <authorList>
            <consortium name="RefSeq"/>
        </authorList>
    </citation>
    <scope>IDENTIFICATION</scope>
    <source>
        <tissue evidence="8">Testes</tissue>
    </source>
</reference>
<keyword evidence="4 5" id="KW-0472">Membrane</keyword>
<protein>
    <submittedName>
        <fullName evidence="8">Organic cation transporter protein-like</fullName>
    </submittedName>
</protein>
<dbReference type="SUPFAM" id="SSF103473">
    <property type="entry name" value="MFS general substrate transporter"/>
    <property type="match status" value="1"/>
</dbReference>
<dbReference type="InterPro" id="IPR036259">
    <property type="entry name" value="MFS_trans_sf"/>
</dbReference>
<dbReference type="GeneID" id="100372002"/>
<feature type="domain" description="Major facilitator superfamily (MFS) profile" evidence="6">
    <location>
        <begin position="104"/>
        <end position="527"/>
    </location>
</feature>
<dbReference type="Pfam" id="PF00083">
    <property type="entry name" value="Sugar_tr"/>
    <property type="match status" value="1"/>
</dbReference>
<evidence type="ECO:0000256" key="5">
    <source>
        <dbReference type="SAM" id="Phobius"/>
    </source>
</evidence>
<evidence type="ECO:0000256" key="4">
    <source>
        <dbReference type="ARBA" id="ARBA00023136"/>
    </source>
</evidence>
<feature type="transmembrane region" description="Helical" evidence="5">
    <location>
        <begin position="21"/>
        <end position="41"/>
    </location>
</feature>
<keyword evidence="2 5" id="KW-0812">Transmembrane</keyword>
<proteinExistence type="predicted"/>
<feature type="transmembrane region" description="Helical" evidence="5">
    <location>
        <begin position="383"/>
        <end position="404"/>
    </location>
</feature>
<gene>
    <name evidence="8" type="primary">LOC100372002</name>
</gene>
<sequence>MKFEKLLLILGEFGRYQKRNLALICLAAIPCAFYTLANTFLSASSDHYCQVLYDQTYTDNSMLKNCTIPYEVDDDGHIEWSKCERFNITTYDQDACASNQYDTMECDNGWVYDTGTYESTVVHESKLQCSHFKFDLVCDKDWLKQMSKTIVYLGKLVGALVFGQLADRIGRKPVFVFSIIFGIIVGVLTAFSPTYAAFAVGQFFIGMTTSGMYIVGFVICMELVGKSKRTFAGTMVFTFFAIGYILLALIAFLLDGHWRKLQFTISVLGLPLLSYYWLVPESIRWLIQHGKYDKADHVLRKAAKINKVTLPKNIFEEQKLELDRKANLEELETETPRKYTMLDLMKTPRLAGRTLNICFNMFVVILVYLGISTNTDGLAKNAYIGFLVSGAVELPAYAICYVLLDRIGRRILLCTFMLLGGTALIACGPMVDDDSLQWVVTTLAFFGKFCIAGSYLVIYIWATELFPTPVRNAGLGVASMWGRVGGILSPYVVLLGEYVWLPLPVLIFGGLTIIAGLLAWFLPETLHRELPETLADGEAFSRKPKENGEDSIGITNIGIQVDLDDIYSESTTNQIKESQT</sequence>
<feature type="transmembrane region" description="Helical" evidence="5">
    <location>
        <begin position="499"/>
        <end position="522"/>
    </location>
</feature>